<evidence type="ECO:0000256" key="1">
    <source>
        <dbReference type="SAM" id="SignalP"/>
    </source>
</evidence>
<keyword evidence="1" id="KW-0732">Signal</keyword>
<evidence type="ECO:0000313" key="3">
    <source>
        <dbReference type="Proteomes" id="UP001224775"/>
    </source>
</evidence>
<feature type="signal peptide" evidence="1">
    <location>
        <begin position="1"/>
        <end position="28"/>
    </location>
</feature>
<feature type="chain" id="PRO_5042033684" evidence="1">
    <location>
        <begin position="29"/>
        <end position="197"/>
    </location>
</feature>
<comment type="caution">
    <text evidence="2">The sequence shown here is derived from an EMBL/GenBank/DDBJ whole genome shotgun (WGS) entry which is preliminary data.</text>
</comment>
<gene>
    <name evidence="2" type="ORF">QTG54_007781</name>
</gene>
<reference evidence="2" key="1">
    <citation type="submission" date="2023-06" db="EMBL/GenBank/DDBJ databases">
        <title>Survivors Of The Sea: Transcriptome response of Skeletonema marinoi to long-term dormancy.</title>
        <authorList>
            <person name="Pinder M.I.M."/>
            <person name="Kourtchenko O."/>
            <person name="Robertson E.K."/>
            <person name="Larsson T."/>
            <person name="Maumus F."/>
            <person name="Osuna-Cruz C.M."/>
            <person name="Vancaester E."/>
            <person name="Stenow R."/>
            <person name="Vandepoele K."/>
            <person name="Ploug H."/>
            <person name="Bruchert V."/>
            <person name="Godhe A."/>
            <person name="Topel M."/>
        </authorList>
    </citation>
    <scope>NUCLEOTIDE SEQUENCE</scope>
    <source>
        <strain evidence="2">R05AC</strain>
    </source>
</reference>
<keyword evidence="3" id="KW-1185">Reference proteome</keyword>
<sequence>MHQTALSLRHAATAALLMAAVLFKSTTAFQIGPHIRNQNSRPTSTTLFLEDHIANMIDNEMRRLYQNHETQSQWEAKQRALQAEIHALPENYDFEAEFEYVEPATVNGFTSGVDRSISSPRRRKDEKMVEDDPMRYCADRCVSTGNCDVFEDMFEMGPAEVIKFCTECVLSEDETPCDVPANLFDDDGELESGGLHP</sequence>
<proteinExistence type="predicted"/>
<accession>A0AAD8Y8S1</accession>
<dbReference type="Proteomes" id="UP001224775">
    <property type="component" value="Unassembled WGS sequence"/>
</dbReference>
<dbReference type="AlphaFoldDB" id="A0AAD8Y8S1"/>
<evidence type="ECO:0000313" key="2">
    <source>
        <dbReference type="EMBL" id="KAK1741303.1"/>
    </source>
</evidence>
<dbReference type="EMBL" id="JATAAI010000013">
    <property type="protein sequence ID" value="KAK1741303.1"/>
    <property type="molecule type" value="Genomic_DNA"/>
</dbReference>
<organism evidence="2 3">
    <name type="scientific">Skeletonema marinoi</name>
    <dbReference type="NCBI Taxonomy" id="267567"/>
    <lineage>
        <taxon>Eukaryota</taxon>
        <taxon>Sar</taxon>
        <taxon>Stramenopiles</taxon>
        <taxon>Ochrophyta</taxon>
        <taxon>Bacillariophyta</taxon>
        <taxon>Coscinodiscophyceae</taxon>
        <taxon>Thalassiosirophycidae</taxon>
        <taxon>Thalassiosirales</taxon>
        <taxon>Skeletonemataceae</taxon>
        <taxon>Skeletonema</taxon>
        <taxon>Skeletonema marinoi-dohrnii complex</taxon>
    </lineage>
</organism>
<name>A0AAD8Y8S1_9STRA</name>
<protein>
    <submittedName>
        <fullName evidence="2">Uncharacterized protein</fullName>
    </submittedName>
</protein>